<dbReference type="InterPro" id="IPR058982">
    <property type="entry name" value="Beta-barrel_AprE"/>
</dbReference>
<evidence type="ECO:0000313" key="12">
    <source>
        <dbReference type="EMBL" id="PSL17558.1"/>
    </source>
</evidence>
<feature type="domain" description="AprE-like beta-barrel" evidence="11">
    <location>
        <begin position="322"/>
        <end position="411"/>
    </location>
</feature>
<keyword evidence="13" id="KW-1185">Reference proteome</keyword>
<keyword evidence="6 9" id="KW-0812">Transmembrane</keyword>
<evidence type="ECO:0000256" key="6">
    <source>
        <dbReference type="ARBA" id="ARBA00022692"/>
    </source>
</evidence>
<keyword evidence="5 9" id="KW-0997">Cell inner membrane</keyword>
<dbReference type="Gene3D" id="2.40.30.170">
    <property type="match status" value="1"/>
</dbReference>
<evidence type="ECO:0000313" key="13">
    <source>
        <dbReference type="Proteomes" id="UP000240418"/>
    </source>
</evidence>
<dbReference type="PRINTS" id="PR01490">
    <property type="entry name" value="RTXTOXIND"/>
</dbReference>
<keyword evidence="4 9" id="KW-1003">Cell membrane</keyword>
<dbReference type="OrthoDB" id="9810980at2"/>
<reference evidence="12 13" key="1">
    <citation type="submission" date="2018-03" db="EMBL/GenBank/DDBJ databases">
        <title>Genomic Encyclopedia of Archaeal and Bacterial Type Strains, Phase II (KMG-II): from individual species to whole genera.</title>
        <authorList>
            <person name="Goeker M."/>
        </authorList>
    </citation>
    <scope>NUCLEOTIDE SEQUENCE [LARGE SCALE GENOMIC DNA]</scope>
    <source>
        <strain evidence="12 13">DSM 100673</strain>
    </source>
</reference>
<evidence type="ECO:0000256" key="3">
    <source>
        <dbReference type="ARBA" id="ARBA00022448"/>
    </source>
</evidence>
<evidence type="ECO:0000256" key="5">
    <source>
        <dbReference type="ARBA" id="ARBA00022519"/>
    </source>
</evidence>
<dbReference type="NCBIfam" id="TIGR01843">
    <property type="entry name" value="type_I_hlyD"/>
    <property type="match status" value="1"/>
</dbReference>
<evidence type="ECO:0000256" key="4">
    <source>
        <dbReference type="ARBA" id="ARBA00022475"/>
    </source>
</evidence>
<dbReference type="PANTHER" id="PTHR30386">
    <property type="entry name" value="MEMBRANE FUSION SUBUNIT OF EMRAB-TOLC MULTIDRUG EFFLUX PUMP"/>
    <property type="match status" value="1"/>
</dbReference>
<dbReference type="PANTHER" id="PTHR30386:SF17">
    <property type="entry name" value="ALKALINE PROTEASE SECRETION PROTEIN APRE"/>
    <property type="match status" value="1"/>
</dbReference>
<feature type="domain" description="AprE-like long alpha-helical hairpin" evidence="10">
    <location>
        <begin position="91"/>
        <end position="276"/>
    </location>
</feature>
<comment type="similarity">
    <text evidence="2 9">Belongs to the membrane fusion protein (MFP) (TC 8.A.1) family.</text>
</comment>
<dbReference type="Pfam" id="PF25994">
    <property type="entry name" value="HH_AprE"/>
    <property type="match status" value="1"/>
</dbReference>
<feature type="transmembrane region" description="Helical" evidence="9">
    <location>
        <begin position="12"/>
        <end position="33"/>
    </location>
</feature>
<dbReference type="GO" id="GO:0015031">
    <property type="term" value="P:protein transport"/>
    <property type="evidence" value="ECO:0007669"/>
    <property type="project" value="InterPro"/>
</dbReference>
<evidence type="ECO:0000256" key="1">
    <source>
        <dbReference type="ARBA" id="ARBA00004377"/>
    </source>
</evidence>
<name>A0A2P8F764_9RHOB</name>
<sequence>MSEEHQKWSVRMPVFVGGIALVLLVGGFGYWAFTSQLAGAVVTSGRLEVDQKRQVVQHPDGGVVSDILVDEGDKVEAGATLVLLDGALLNSELIIVEGQLYELMARRARLGAERDKSETIKFEDRLLKAAAQSETVSEVVNGQVALFNTRKISIEQEVSQLRKRQQQIGNQIEGLDAQMEALVLQLQLIKEELADQQVLLDKGLAQASRVLALRREEAGLKGRIGELIASRAESEGRITETDIQVLRIETQNVEEAISRLRDLRYQEIELIERRNAILERLDRLEIRAPVAGIIYDLQVFADRSVIQSAQPVLYVVPLDSPLVISARIETINVDEVFPGQPVRLRFSSFNSRTTPELDGQIVRVSPDAFTDENTGQSYYMAEIVPLDGELAKLAELEIIPGMPVETFIQTKPRTPIAYLVQPFMEYFNKAFRES</sequence>
<dbReference type="GO" id="GO:0005886">
    <property type="term" value="C:plasma membrane"/>
    <property type="evidence" value="ECO:0007669"/>
    <property type="project" value="UniProtKB-SubCell"/>
</dbReference>
<organism evidence="12 13">
    <name type="scientific">Shimia abyssi</name>
    <dbReference type="NCBI Taxonomy" id="1662395"/>
    <lineage>
        <taxon>Bacteria</taxon>
        <taxon>Pseudomonadati</taxon>
        <taxon>Pseudomonadota</taxon>
        <taxon>Alphaproteobacteria</taxon>
        <taxon>Rhodobacterales</taxon>
        <taxon>Roseobacteraceae</taxon>
    </lineage>
</organism>
<proteinExistence type="inferred from homology"/>
<protein>
    <recommendedName>
        <fullName evidence="9">Membrane fusion protein (MFP) family protein</fullName>
    </recommendedName>
</protein>
<evidence type="ECO:0000259" key="11">
    <source>
        <dbReference type="Pfam" id="PF26002"/>
    </source>
</evidence>
<accession>A0A2P8F764</accession>
<keyword evidence="3 9" id="KW-0813">Transport</keyword>
<gene>
    <name evidence="12" type="ORF">CLV88_1165</name>
</gene>
<comment type="subcellular location">
    <subcellularLocation>
        <location evidence="1 9">Cell inner membrane</location>
        <topology evidence="1 9">Single-pass membrane protein</topology>
    </subcellularLocation>
</comment>
<keyword evidence="7 9" id="KW-1133">Transmembrane helix</keyword>
<dbReference type="InterPro" id="IPR050739">
    <property type="entry name" value="MFP"/>
</dbReference>
<evidence type="ECO:0000256" key="9">
    <source>
        <dbReference type="RuleBase" id="RU365093"/>
    </source>
</evidence>
<dbReference type="Pfam" id="PF26002">
    <property type="entry name" value="Beta-barrel_AprE"/>
    <property type="match status" value="1"/>
</dbReference>
<dbReference type="InterPro" id="IPR058781">
    <property type="entry name" value="HH_AprE-like"/>
</dbReference>
<evidence type="ECO:0000256" key="2">
    <source>
        <dbReference type="ARBA" id="ARBA00009477"/>
    </source>
</evidence>
<evidence type="ECO:0000256" key="7">
    <source>
        <dbReference type="ARBA" id="ARBA00022989"/>
    </source>
</evidence>
<dbReference type="InterPro" id="IPR010129">
    <property type="entry name" value="T1SS_HlyD"/>
</dbReference>
<keyword evidence="8 9" id="KW-0472">Membrane</keyword>
<evidence type="ECO:0000259" key="10">
    <source>
        <dbReference type="Pfam" id="PF25994"/>
    </source>
</evidence>
<evidence type="ECO:0000256" key="8">
    <source>
        <dbReference type="ARBA" id="ARBA00023136"/>
    </source>
</evidence>
<dbReference type="EMBL" id="PYGJ01000016">
    <property type="protein sequence ID" value="PSL17558.1"/>
    <property type="molecule type" value="Genomic_DNA"/>
</dbReference>
<dbReference type="RefSeq" id="WP_106609890.1">
    <property type="nucleotide sequence ID" value="NZ_PYGJ01000016.1"/>
</dbReference>
<comment type="caution">
    <text evidence="12">The sequence shown here is derived from an EMBL/GenBank/DDBJ whole genome shotgun (WGS) entry which is preliminary data.</text>
</comment>
<dbReference type="Proteomes" id="UP000240418">
    <property type="component" value="Unassembled WGS sequence"/>
</dbReference>
<dbReference type="AlphaFoldDB" id="A0A2P8F764"/>